<dbReference type="SUPFAM" id="SSF47923">
    <property type="entry name" value="Ypt/Rab-GAP domain of gyp1p"/>
    <property type="match status" value="2"/>
</dbReference>
<dbReference type="GO" id="GO:0031267">
    <property type="term" value="F:small GTPase binding"/>
    <property type="evidence" value="ECO:0007669"/>
    <property type="project" value="TreeGrafter"/>
</dbReference>
<dbReference type="Pfam" id="PF00566">
    <property type="entry name" value="RabGAP-TBC"/>
    <property type="match status" value="1"/>
</dbReference>
<dbReference type="EMBL" id="CAMPGE010029857">
    <property type="protein sequence ID" value="CAI2387340.1"/>
    <property type="molecule type" value="Genomic_DNA"/>
</dbReference>
<dbReference type="Gene3D" id="1.10.472.80">
    <property type="entry name" value="Ypt/Rab-GAP domain of gyp1p, domain 3"/>
    <property type="match status" value="1"/>
</dbReference>
<keyword evidence="3" id="KW-1185">Reference proteome</keyword>
<comment type="caution">
    <text evidence="2">The sequence shown here is derived from an EMBL/GenBank/DDBJ whole genome shotgun (WGS) entry which is preliminary data.</text>
</comment>
<accession>A0AAD1YAR0</accession>
<dbReference type="Proteomes" id="UP001295684">
    <property type="component" value="Unassembled WGS sequence"/>
</dbReference>
<dbReference type="Gene3D" id="1.10.8.270">
    <property type="entry name" value="putative rabgap domain of human tbc1 domain family member 14 like domains"/>
    <property type="match status" value="1"/>
</dbReference>
<reference evidence="2" key="1">
    <citation type="submission" date="2023-07" db="EMBL/GenBank/DDBJ databases">
        <authorList>
            <consortium name="AG Swart"/>
            <person name="Singh M."/>
            <person name="Singh A."/>
            <person name="Seah K."/>
            <person name="Emmerich C."/>
        </authorList>
    </citation>
    <scope>NUCLEOTIDE SEQUENCE</scope>
    <source>
        <strain evidence="2">DP1</strain>
    </source>
</reference>
<organism evidence="2 3">
    <name type="scientific">Euplotes crassus</name>
    <dbReference type="NCBI Taxonomy" id="5936"/>
    <lineage>
        <taxon>Eukaryota</taxon>
        <taxon>Sar</taxon>
        <taxon>Alveolata</taxon>
        <taxon>Ciliophora</taxon>
        <taxon>Intramacronucleata</taxon>
        <taxon>Spirotrichea</taxon>
        <taxon>Hypotrichia</taxon>
        <taxon>Euplotida</taxon>
        <taxon>Euplotidae</taxon>
        <taxon>Moneuplotes</taxon>
    </lineage>
</organism>
<name>A0AAD1YAR0_EUPCR</name>
<evidence type="ECO:0000259" key="1">
    <source>
        <dbReference type="PROSITE" id="PS50086"/>
    </source>
</evidence>
<proteinExistence type="predicted"/>
<feature type="domain" description="Rab-GAP TBC" evidence="1">
    <location>
        <begin position="156"/>
        <end position="385"/>
    </location>
</feature>
<dbReference type="InterPro" id="IPR050302">
    <property type="entry name" value="Rab_GAP_TBC_domain"/>
</dbReference>
<dbReference type="PROSITE" id="PS50086">
    <property type="entry name" value="TBC_RABGAP"/>
    <property type="match status" value="1"/>
</dbReference>
<dbReference type="InterPro" id="IPR000195">
    <property type="entry name" value="Rab-GAP-TBC_dom"/>
</dbReference>
<dbReference type="PANTHER" id="PTHR47219">
    <property type="entry name" value="RAB GTPASE-ACTIVATING PROTEIN 1-LIKE"/>
    <property type="match status" value="1"/>
</dbReference>
<sequence>MATQTLTQMVRTSPTLDSVKEESFENELSFESRVLRKVKKSPYCHSVVSDVNNLDDLSLEQRESDLRKMNNSFDTPLDTDMDFDLIPDTDIPIKKKSRSIFGWMRRKTRKKPTKKARVHTFPCSGMKEIILRSKKHGIMSNSDKKDFFTRIAKTGYLADDLRQDMWMLASGAVRMKRNNPDYYSVESNSKCPYIKRFGHLSDSCHFCKLSDRRKSSCSSSQMPLLESYPEMPESNNDQITLDLNRTTVDQEFSTIPEDSTYYKMERLLQSYCKRNPYVGYCQGMNSIVCNIFKYIKDEEDAFWLFTTLLECVLPLDYYSLLIQVVIDQKVFMDLAKSKYQKLMQKREISEESFMMKSFQWFICLFTINCNSEIIPLIWDFLMLEGQISLFKTALVLVYSELEDIHLDEEVFLKLYLKQKDVTDEKISKLRKLHRKDVIKEHRGIQKYELDLAKNKINESVYQKKVCILNKFENLNLVMKKCCDRGQSSVRDNLTIPEGLKCNPENPVCLYDFTTRATVIHHLVYKVDEPVNIIHDYFGEDDSEHFDIPFPNKKRDNRRESSDKGLLIGRKMHLCREPGFEKSFQMLFNKDVTKMFESLTLFYQYINEKSGIMLSNQFIKETKDSCTDIECQSFCSEFSDSVRKCDDALEDPCEFAFDSLLNQGDQSEHILEQCQLDSGEMASERKSLSKCMQFR</sequence>
<dbReference type="AlphaFoldDB" id="A0AAD1YAR0"/>
<dbReference type="SMART" id="SM00164">
    <property type="entry name" value="TBC"/>
    <property type="match status" value="1"/>
</dbReference>
<evidence type="ECO:0000313" key="3">
    <source>
        <dbReference type="Proteomes" id="UP001295684"/>
    </source>
</evidence>
<protein>
    <recommendedName>
        <fullName evidence="1">Rab-GAP TBC domain-containing protein</fullName>
    </recommendedName>
</protein>
<gene>
    <name evidence="2" type="ORF">ECRASSUSDP1_LOCUS28970</name>
</gene>
<evidence type="ECO:0000313" key="2">
    <source>
        <dbReference type="EMBL" id="CAI2387340.1"/>
    </source>
</evidence>
<dbReference type="PANTHER" id="PTHR47219:SF20">
    <property type="entry name" value="TBC1 DOMAIN FAMILY MEMBER 2B"/>
    <property type="match status" value="1"/>
</dbReference>
<dbReference type="InterPro" id="IPR035969">
    <property type="entry name" value="Rab-GAP_TBC_sf"/>
</dbReference>
<dbReference type="GO" id="GO:0005096">
    <property type="term" value="F:GTPase activator activity"/>
    <property type="evidence" value="ECO:0007669"/>
    <property type="project" value="TreeGrafter"/>
</dbReference>